<evidence type="ECO:0000313" key="8">
    <source>
        <dbReference type="Proteomes" id="UP000319716"/>
    </source>
</evidence>
<dbReference type="GO" id="GO:0006310">
    <property type="term" value="P:DNA recombination"/>
    <property type="evidence" value="ECO:0007669"/>
    <property type="project" value="UniProtKB-KW"/>
</dbReference>
<dbReference type="InterPro" id="IPR028259">
    <property type="entry name" value="AP2-like_int_N"/>
</dbReference>
<feature type="domain" description="Tyr recombinase" evidence="5">
    <location>
        <begin position="164"/>
        <end position="254"/>
    </location>
</feature>
<feature type="domain" description="Core-binding (CB)" evidence="6">
    <location>
        <begin position="59"/>
        <end position="140"/>
    </location>
</feature>
<dbReference type="EMBL" id="BEXB01000058">
    <property type="protein sequence ID" value="GAY78703.1"/>
    <property type="molecule type" value="Genomic_DNA"/>
</dbReference>
<dbReference type="InterPro" id="IPR013762">
    <property type="entry name" value="Integrase-like_cat_sf"/>
</dbReference>
<dbReference type="Pfam" id="PF14657">
    <property type="entry name" value="Arm-DNA-bind_4"/>
    <property type="match status" value="1"/>
</dbReference>
<dbReference type="InterPro" id="IPR004107">
    <property type="entry name" value="Integrase_SAM-like_N"/>
</dbReference>
<dbReference type="InterPro" id="IPR011010">
    <property type="entry name" value="DNA_brk_join_enz"/>
</dbReference>
<accession>A0A4Y1ZI97</accession>
<evidence type="ECO:0000256" key="1">
    <source>
        <dbReference type="ARBA" id="ARBA00022908"/>
    </source>
</evidence>
<evidence type="ECO:0000259" key="6">
    <source>
        <dbReference type="PROSITE" id="PS51900"/>
    </source>
</evidence>
<dbReference type="Gene3D" id="1.10.443.10">
    <property type="entry name" value="Intergrase catalytic core"/>
    <property type="match status" value="1"/>
</dbReference>
<dbReference type="SUPFAM" id="SSF56349">
    <property type="entry name" value="DNA breaking-rejoining enzymes"/>
    <property type="match status" value="1"/>
</dbReference>
<evidence type="ECO:0000256" key="4">
    <source>
        <dbReference type="PROSITE-ProRule" id="PRU01248"/>
    </source>
</evidence>
<dbReference type="Pfam" id="PF14659">
    <property type="entry name" value="Phage_int_SAM_3"/>
    <property type="match status" value="1"/>
</dbReference>
<dbReference type="AlphaFoldDB" id="A0A4Y1ZI97"/>
<keyword evidence="1" id="KW-0229">DNA integration</keyword>
<reference evidence="7 8" key="1">
    <citation type="submission" date="2017-11" db="EMBL/GenBank/DDBJ databases">
        <title>Draft Genome Sequence of Sporolactobacillus inulinus NBRC 111894 Isolated from Koso, a Japanese Sugar-Vegetable Fermented Beverage.</title>
        <authorList>
            <person name="Chiou T.Y."/>
            <person name="Oshima K."/>
            <person name="Suda W."/>
            <person name="Hattori M."/>
            <person name="Takahashi T."/>
        </authorList>
    </citation>
    <scope>NUCLEOTIDE SEQUENCE [LARGE SCALE GENOMIC DNA]</scope>
    <source>
        <strain evidence="7 8">NBRC111894</strain>
    </source>
</reference>
<dbReference type="InterPro" id="IPR044068">
    <property type="entry name" value="CB"/>
</dbReference>
<organism evidence="7 8">
    <name type="scientific">Sporolactobacillus inulinus</name>
    <dbReference type="NCBI Taxonomy" id="2078"/>
    <lineage>
        <taxon>Bacteria</taxon>
        <taxon>Bacillati</taxon>
        <taxon>Bacillota</taxon>
        <taxon>Bacilli</taxon>
        <taxon>Bacillales</taxon>
        <taxon>Sporolactobacillaceae</taxon>
        <taxon>Sporolactobacillus</taxon>
    </lineage>
</organism>
<gene>
    <name evidence="7" type="ORF">NBRC111894_4257</name>
</gene>
<dbReference type="Gene3D" id="1.10.150.130">
    <property type="match status" value="1"/>
</dbReference>
<evidence type="ECO:0000256" key="3">
    <source>
        <dbReference type="ARBA" id="ARBA00023172"/>
    </source>
</evidence>
<evidence type="ECO:0000256" key="2">
    <source>
        <dbReference type="ARBA" id="ARBA00023125"/>
    </source>
</evidence>
<sequence>MASIQKRGKTYQYTISRRINGVQKPIRKGGFRSGKEAATAAKEIELQLVKGLNPVLKPVIFADYFEQWIELYKVPKVSKITLEHYKYSLRAVKDFFKDTPMQNIRRPDYQKFLNWFGSTRAKETLAKVNGHIKSCVDDALEDQIVHLNFTRKAELNWTVPAKKEADKFLNYQDEERLMEKIWSKRDLGIGYSLLLLAAVSGMRFEELVGLTRSDFDFNKGTIRINKTWDIKNINHGVLDQQRTNNQYEPFKSVT</sequence>
<name>A0A4Y1ZI97_9BACL</name>
<protein>
    <submittedName>
        <fullName evidence="7">Phage integrase</fullName>
    </submittedName>
</protein>
<evidence type="ECO:0000313" key="7">
    <source>
        <dbReference type="EMBL" id="GAY78703.1"/>
    </source>
</evidence>
<dbReference type="PROSITE" id="PS51898">
    <property type="entry name" value="TYR_RECOMBINASE"/>
    <property type="match status" value="1"/>
</dbReference>
<keyword evidence="2 4" id="KW-0238">DNA-binding</keyword>
<evidence type="ECO:0000259" key="5">
    <source>
        <dbReference type="PROSITE" id="PS51898"/>
    </source>
</evidence>
<dbReference type="GO" id="GO:0015074">
    <property type="term" value="P:DNA integration"/>
    <property type="evidence" value="ECO:0007669"/>
    <property type="project" value="UniProtKB-KW"/>
</dbReference>
<dbReference type="PROSITE" id="PS51900">
    <property type="entry name" value="CB"/>
    <property type="match status" value="1"/>
</dbReference>
<dbReference type="GO" id="GO:0003677">
    <property type="term" value="F:DNA binding"/>
    <property type="evidence" value="ECO:0007669"/>
    <property type="project" value="UniProtKB-UniRule"/>
</dbReference>
<dbReference type="InterPro" id="IPR002104">
    <property type="entry name" value="Integrase_catalytic"/>
</dbReference>
<proteinExistence type="predicted"/>
<comment type="caution">
    <text evidence="7">The sequence shown here is derived from an EMBL/GenBank/DDBJ whole genome shotgun (WGS) entry which is preliminary data.</text>
</comment>
<dbReference type="RefSeq" id="WP_262393496.1">
    <property type="nucleotide sequence ID" value="NZ_BEXB01000058.1"/>
</dbReference>
<keyword evidence="3" id="KW-0233">DNA recombination</keyword>
<dbReference type="Proteomes" id="UP000319716">
    <property type="component" value="Unassembled WGS sequence"/>
</dbReference>
<dbReference type="InterPro" id="IPR010998">
    <property type="entry name" value="Integrase_recombinase_N"/>
</dbReference>